<name>A0A0C4ET33_PUCT1</name>
<dbReference type="PROSITE" id="PS51257">
    <property type="entry name" value="PROKAR_LIPOPROTEIN"/>
    <property type="match status" value="1"/>
</dbReference>
<reference evidence="1" key="2">
    <citation type="submission" date="2016-05" db="EMBL/GenBank/DDBJ databases">
        <title>Comparative analysis highlights variable genome content of wheat rusts and divergence of the mating loci.</title>
        <authorList>
            <person name="Cuomo C.A."/>
            <person name="Bakkeren G."/>
            <person name="Szabo L."/>
            <person name="Khalil H."/>
            <person name="Joly D."/>
            <person name="Goldberg J."/>
            <person name="Young S."/>
            <person name="Zeng Q."/>
            <person name="Fellers J."/>
        </authorList>
    </citation>
    <scope>NUCLEOTIDE SEQUENCE [LARGE SCALE GENOMIC DNA]</scope>
    <source>
        <strain evidence="1">1-1 BBBD Race 1</strain>
    </source>
</reference>
<dbReference type="EMBL" id="ADAS02000101">
    <property type="protein sequence ID" value="OAV90454.1"/>
    <property type="molecule type" value="Genomic_DNA"/>
</dbReference>
<dbReference type="VEuPathDB" id="FungiDB:PTTG_03962"/>
<gene>
    <name evidence="1" type="ORF">PTTG_03962</name>
</gene>
<reference evidence="1" key="1">
    <citation type="submission" date="2009-11" db="EMBL/GenBank/DDBJ databases">
        <authorList>
            <consortium name="The Broad Institute Genome Sequencing Platform"/>
            <person name="Ward D."/>
            <person name="Feldgarden M."/>
            <person name="Earl A."/>
            <person name="Young S.K."/>
            <person name="Zeng Q."/>
            <person name="Koehrsen M."/>
            <person name="Alvarado L."/>
            <person name="Berlin A."/>
            <person name="Bochicchio J."/>
            <person name="Borenstein D."/>
            <person name="Chapman S.B."/>
            <person name="Chen Z."/>
            <person name="Engels R."/>
            <person name="Freedman E."/>
            <person name="Gellesch M."/>
            <person name="Goldberg J."/>
            <person name="Griggs A."/>
            <person name="Gujja S."/>
            <person name="Heilman E."/>
            <person name="Heiman D."/>
            <person name="Hepburn T."/>
            <person name="Howarth C."/>
            <person name="Jen D."/>
            <person name="Larson L."/>
            <person name="Lewis B."/>
            <person name="Mehta T."/>
            <person name="Park D."/>
            <person name="Pearson M."/>
            <person name="Roberts A."/>
            <person name="Saif S."/>
            <person name="Shea T."/>
            <person name="Shenoy N."/>
            <person name="Sisk P."/>
            <person name="Stolte C."/>
            <person name="Sykes S."/>
            <person name="Thomson T."/>
            <person name="Walk T."/>
            <person name="White J."/>
            <person name="Yandava C."/>
            <person name="Izard J."/>
            <person name="Baranova O.V."/>
            <person name="Blanton J.M."/>
            <person name="Tanner A.C."/>
            <person name="Dewhirst F.E."/>
            <person name="Haas B."/>
            <person name="Nusbaum C."/>
            <person name="Birren B."/>
        </authorList>
    </citation>
    <scope>NUCLEOTIDE SEQUENCE [LARGE SCALE GENOMIC DNA]</scope>
    <source>
        <strain evidence="1">1-1 BBBD Race 1</strain>
    </source>
</reference>
<protein>
    <submittedName>
        <fullName evidence="1 2">Uncharacterized protein</fullName>
    </submittedName>
</protein>
<organism evidence="1">
    <name type="scientific">Puccinia triticina (isolate 1-1 / race 1 (BBBD))</name>
    <name type="common">Brown leaf rust fungus</name>
    <dbReference type="NCBI Taxonomy" id="630390"/>
    <lineage>
        <taxon>Eukaryota</taxon>
        <taxon>Fungi</taxon>
        <taxon>Dikarya</taxon>
        <taxon>Basidiomycota</taxon>
        <taxon>Pucciniomycotina</taxon>
        <taxon>Pucciniomycetes</taxon>
        <taxon>Pucciniales</taxon>
        <taxon>Pucciniaceae</taxon>
        <taxon>Puccinia</taxon>
    </lineage>
</organism>
<keyword evidence="3" id="KW-1185">Reference proteome</keyword>
<reference evidence="2" key="4">
    <citation type="submission" date="2025-05" db="UniProtKB">
        <authorList>
            <consortium name="EnsemblFungi"/>
        </authorList>
    </citation>
    <scope>IDENTIFICATION</scope>
    <source>
        <strain evidence="2">isolate 1-1 / race 1 (BBBD)</strain>
    </source>
</reference>
<evidence type="ECO:0000313" key="1">
    <source>
        <dbReference type="EMBL" id="OAV90454.1"/>
    </source>
</evidence>
<accession>A0A0C4ET33</accession>
<evidence type="ECO:0000313" key="3">
    <source>
        <dbReference type="Proteomes" id="UP000005240"/>
    </source>
</evidence>
<dbReference type="EnsemblFungi" id="PTTG_03962-t43_1">
    <property type="protein sequence ID" value="PTTG_03962-t43_1-p1"/>
    <property type="gene ID" value="PTTG_03962"/>
</dbReference>
<sequence length="169" mass="17254">MRGGGWRSGAGTSGGGGCPGWLSGAAGGSGGVGGGGAGGWPCWAWWGCRWGGERAICMRGWPPAEAYPAHAYPGLPRPQALPGSAKPARRAPAGLAHSPLWAGKALHNIGARPSTRLDNQGADHSSPRYLPDKLFPSAITRHEPSAQHALDPACAAALHLSSSYLPLQP</sequence>
<reference evidence="2 3" key="3">
    <citation type="journal article" date="2017" name="G3 (Bethesda)">
        <title>Comparative analysis highlights variable genome content of wheat rusts and divergence of the mating loci.</title>
        <authorList>
            <person name="Cuomo C.A."/>
            <person name="Bakkeren G."/>
            <person name="Khalil H.B."/>
            <person name="Panwar V."/>
            <person name="Joly D."/>
            <person name="Linning R."/>
            <person name="Sakthikumar S."/>
            <person name="Song X."/>
            <person name="Adiconis X."/>
            <person name="Fan L."/>
            <person name="Goldberg J.M."/>
            <person name="Levin J.Z."/>
            <person name="Young S."/>
            <person name="Zeng Q."/>
            <person name="Anikster Y."/>
            <person name="Bruce M."/>
            <person name="Wang M."/>
            <person name="Yin C."/>
            <person name="McCallum B."/>
            <person name="Szabo L.J."/>
            <person name="Hulbert S."/>
            <person name="Chen X."/>
            <person name="Fellers J.P."/>
        </authorList>
    </citation>
    <scope>NUCLEOTIDE SEQUENCE</scope>
    <source>
        <strain evidence="3">Isolate 1-1 / race 1 (BBBD)</strain>
        <strain evidence="2">isolate 1-1 / race 1 (BBBD)</strain>
    </source>
</reference>
<dbReference type="AlphaFoldDB" id="A0A0C4ET33"/>
<dbReference type="Proteomes" id="UP000005240">
    <property type="component" value="Unassembled WGS sequence"/>
</dbReference>
<evidence type="ECO:0000313" key="2">
    <source>
        <dbReference type="EnsemblFungi" id="PTTG_03962-t43_1-p1"/>
    </source>
</evidence>
<proteinExistence type="predicted"/>